<dbReference type="Gene3D" id="1.25.10.10">
    <property type="entry name" value="Leucine-rich Repeat Variant"/>
    <property type="match status" value="1"/>
</dbReference>
<dbReference type="Pfam" id="PF13646">
    <property type="entry name" value="HEAT_2"/>
    <property type="match status" value="1"/>
</dbReference>
<evidence type="ECO:0000256" key="1">
    <source>
        <dbReference type="SAM" id="MobiDB-lite"/>
    </source>
</evidence>
<organism evidence="2 3">
    <name type="scientific">Lignipirellula cremea</name>
    <dbReference type="NCBI Taxonomy" id="2528010"/>
    <lineage>
        <taxon>Bacteria</taxon>
        <taxon>Pseudomonadati</taxon>
        <taxon>Planctomycetota</taxon>
        <taxon>Planctomycetia</taxon>
        <taxon>Pirellulales</taxon>
        <taxon>Pirellulaceae</taxon>
        <taxon>Lignipirellula</taxon>
    </lineage>
</organism>
<dbReference type="RefSeq" id="WP_145057252.1">
    <property type="nucleotide sequence ID" value="NZ_CP036433.1"/>
</dbReference>
<dbReference type="OrthoDB" id="499561at2"/>
<dbReference type="Proteomes" id="UP000317648">
    <property type="component" value="Chromosome"/>
</dbReference>
<evidence type="ECO:0000313" key="3">
    <source>
        <dbReference type="Proteomes" id="UP000317648"/>
    </source>
</evidence>
<protein>
    <recommendedName>
        <fullName evidence="4">HEAT repeat protein</fullName>
    </recommendedName>
</protein>
<dbReference type="SUPFAM" id="SSF48371">
    <property type="entry name" value="ARM repeat"/>
    <property type="match status" value="1"/>
</dbReference>
<feature type="region of interest" description="Disordered" evidence="1">
    <location>
        <begin position="21"/>
        <end position="45"/>
    </location>
</feature>
<dbReference type="InterPro" id="IPR016024">
    <property type="entry name" value="ARM-type_fold"/>
</dbReference>
<reference evidence="2 3" key="1">
    <citation type="submission" date="2019-02" db="EMBL/GenBank/DDBJ databases">
        <title>Deep-cultivation of Planctomycetes and their phenomic and genomic characterization uncovers novel biology.</title>
        <authorList>
            <person name="Wiegand S."/>
            <person name="Jogler M."/>
            <person name="Boedeker C."/>
            <person name="Pinto D."/>
            <person name="Vollmers J."/>
            <person name="Rivas-Marin E."/>
            <person name="Kohn T."/>
            <person name="Peeters S.H."/>
            <person name="Heuer A."/>
            <person name="Rast P."/>
            <person name="Oberbeckmann S."/>
            <person name="Bunk B."/>
            <person name="Jeske O."/>
            <person name="Meyerdierks A."/>
            <person name="Storesund J.E."/>
            <person name="Kallscheuer N."/>
            <person name="Luecker S."/>
            <person name="Lage O.M."/>
            <person name="Pohl T."/>
            <person name="Merkel B.J."/>
            <person name="Hornburger P."/>
            <person name="Mueller R.-W."/>
            <person name="Bruemmer F."/>
            <person name="Labrenz M."/>
            <person name="Spormann A.M."/>
            <person name="Op den Camp H."/>
            <person name="Overmann J."/>
            <person name="Amann R."/>
            <person name="Jetten M.S.M."/>
            <person name="Mascher T."/>
            <person name="Medema M.H."/>
            <person name="Devos D.P."/>
            <person name="Kaster A.-K."/>
            <person name="Ovreas L."/>
            <person name="Rohde M."/>
            <person name="Galperin M.Y."/>
            <person name="Jogler C."/>
        </authorList>
    </citation>
    <scope>NUCLEOTIDE SEQUENCE [LARGE SCALE GENOMIC DNA]</scope>
    <source>
        <strain evidence="2 3">Pla85_3_4</strain>
    </source>
</reference>
<keyword evidence="3" id="KW-1185">Reference proteome</keyword>
<evidence type="ECO:0000313" key="2">
    <source>
        <dbReference type="EMBL" id="QDU98196.1"/>
    </source>
</evidence>
<dbReference type="InterPro" id="IPR011989">
    <property type="entry name" value="ARM-like"/>
</dbReference>
<dbReference type="KEGG" id="lcre:Pla8534_60570"/>
<name>A0A518E269_9BACT</name>
<sequence length="225" mass="23561">MRNACAIGLLLLLLAGCDDTEATRPGQTPRKTAAKPAAKRVVAPPPPQVAADAFPDIPTAVAALAQRSADKDLVGWREASDWLALQGPPAVAPLQTVVDDSQSDIRAQINAIYALSQIGPPAAPALLQILSSHPTKKVRLNAIDKVALIDPSSAAIVKALVGLLDHQDDEFRRTAVNALGVIGEPAGASADRLVAILNNPKENDSLRGAAKVALKKVNPRHTFLD</sequence>
<dbReference type="EMBL" id="CP036433">
    <property type="protein sequence ID" value="QDU98196.1"/>
    <property type="molecule type" value="Genomic_DNA"/>
</dbReference>
<feature type="compositionally biased region" description="Low complexity" evidence="1">
    <location>
        <begin position="27"/>
        <end position="42"/>
    </location>
</feature>
<gene>
    <name evidence="2" type="ORF">Pla8534_60570</name>
</gene>
<evidence type="ECO:0008006" key="4">
    <source>
        <dbReference type="Google" id="ProtNLM"/>
    </source>
</evidence>
<accession>A0A518E269</accession>
<dbReference type="AlphaFoldDB" id="A0A518E269"/>
<dbReference type="PROSITE" id="PS51257">
    <property type="entry name" value="PROKAR_LIPOPROTEIN"/>
    <property type="match status" value="1"/>
</dbReference>
<proteinExistence type="predicted"/>